<keyword evidence="2" id="KW-1185">Reference proteome</keyword>
<evidence type="ECO:0000313" key="1">
    <source>
        <dbReference type="EMBL" id="RPB08180.1"/>
    </source>
</evidence>
<organism evidence="1 2">
    <name type="scientific">Morchella conica CCBAS932</name>
    <dbReference type="NCBI Taxonomy" id="1392247"/>
    <lineage>
        <taxon>Eukaryota</taxon>
        <taxon>Fungi</taxon>
        <taxon>Dikarya</taxon>
        <taxon>Ascomycota</taxon>
        <taxon>Pezizomycotina</taxon>
        <taxon>Pezizomycetes</taxon>
        <taxon>Pezizales</taxon>
        <taxon>Morchellaceae</taxon>
        <taxon>Morchella</taxon>
    </lineage>
</organism>
<dbReference type="AlphaFoldDB" id="A0A3N4KCG5"/>
<evidence type="ECO:0000313" key="2">
    <source>
        <dbReference type="Proteomes" id="UP000277580"/>
    </source>
</evidence>
<dbReference type="InterPro" id="IPR029058">
    <property type="entry name" value="AB_hydrolase_fold"/>
</dbReference>
<evidence type="ECO:0008006" key="3">
    <source>
        <dbReference type="Google" id="ProtNLM"/>
    </source>
</evidence>
<accession>A0A3N4KCG5</accession>
<dbReference type="OrthoDB" id="5592486at2759"/>
<protein>
    <recommendedName>
        <fullName evidence="3">Alpha/beta-hydrolase</fullName>
    </recommendedName>
</protein>
<dbReference type="Gene3D" id="3.40.50.1820">
    <property type="entry name" value="alpha/beta hydrolase"/>
    <property type="match status" value="1"/>
</dbReference>
<name>A0A3N4KCG5_9PEZI</name>
<gene>
    <name evidence="1" type="ORF">P167DRAFT_608927</name>
</gene>
<sequence length="143" mass="15861">MKTTILRLRLRPRPAAGPNLYRQLRNHSTVPTHPEKKLTEDPRLKELGRTLSDEFSTIRENYRTPKNPIVLCHGLLGFNELRLAGQMLPGIAYWRGITEVLRANGVEVITTTVPASGSIEVRAKALAAGIEESLKGRSVNLIG</sequence>
<proteinExistence type="predicted"/>
<dbReference type="EMBL" id="ML119167">
    <property type="protein sequence ID" value="RPB08180.1"/>
    <property type="molecule type" value="Genomic_DNA"/>
</dbReference>
<dbReference type="SUPFAM" id="SSF53474">
    <property type="entry name" value="alpha/beta-Hydrolases"/>
    <property type="match status" value="1"/>
</dbReference>
<dbReference type="Proteomes" id="UP000277580">
    <property type="component" value="Unassembled WGS sequence"/>
</dbReference>
<reference evidence="1 2" key="1">
    <citation type="journal article" date="2018" name="Nat. Ecol. Evol.">
        <title>Pezizomycetes genomes reveal the molecular basis of ectomycorrhizal truffle lifestyle.</title>
        <authorList>
            <person name="Murat C."/>
            <person name="Payen T."/>
            <person name="Noel B."/>
            <person name="Kuo A."/>
            <person name="Morin E."/>
            <person name="Chen J."/>
            <person name="Kohler A."/>
            <person name="Krizsan K."/>
            <person name="Balestrini R."/>
            <person name="Da Silva C."/>
            <person name="Montanini B."/>
            <person name="Hainaut M."/>
            <person name="Levati E."/>
            <person name="Barry K.W."/>
            <person name="Belfiori B."/>
            <person name="Cichocki N."/>
            <person name="Clum A."/>
            <person name="Dockter R.B."/>
            <person name="Fauchery L."/>
            <person name="Guy J."/>
            <person name="Iotti M."/>
            <person name="Le Tacon F."/>
            <person name="Lindquist E.A."/>
            <person name="Lipzen A."/>
            <person name="Malagnac F."/>
            <person name="Mello A."/>
            <person name="Molinier V."/>
            <person name="Miyauchi S."/>
            <person name="Poulain J."/>
            <person name="Riccioni C."/>
            <person name="Rubini A."/>
            <person name="Sitrit Y."/>
            <person name="Splivallo R."/>
            <person name="Traeger S."/>
            <person name="Wang M."/>
            <person name="Zifcakova L."/>
            <person name="Wipf D."/>
            <person name="Zambonelli A."/>
            <person name="Paolocci F."/>
            <person name="Nowrousian M."/>
            <person name="Ottonello S."/>
            <person name="Baldrian P."/>
            <person name="Spatafora J.W."/>
            <person name="Henrissat B."/>
            <person name="Nagy L.G."/>
            <person name="Aury J.M."/>
            <person name="Wincker P."/>
            <person name="Grigoriev I.V."/>
            <person name="Bonfante P."/>
            <person name="Martin F.M."/>
        </authorList>
    </citation>
    <scope>NUCLEOTIDE SEQUENCE [LARGE SCALE GENOMIC DNA]</scope>
    <source>
        <strain evidence="1 2">CCBAS932</strain>
    </source>
</reference>